<evidence type="ECO:0000256" key="1">
    <source>
        <dbReference type="ARBA" id="ARBA00001933"/>
    </source>
</evidence>
<dbReference type="EMBL" id="JBHRZH010000015">
    <property type="protein sequence ID" value="MFC3762486.1"/>
    <property type="molecule type" value="Genomic_DNA"/>
</dbReference>
<sequence length="372" mass="38100">MADAADVPTVINVSGTMTALGASIAGPEVAAAMVAMLPRFVRMSELHALAGETVAAATGAEAGFVTASASAGITVAVAAAMTGADLSRVEQLPDTDGLRNRVVLQAGHNCHYGAPLSQAVRLAGARVDLVGTATLVGEHNVRDALSEQTAAGLFVVSHHVVGYGQVPLERFSALCHERGVPVIVDAASEYDLRGFLTAGADVVVYSAHKFLGGPTAGIVAGRRDLVRACALQNAGIGRGMKVGKESIAGTIAALAAWDRRDPAAIRARETAALRSWSQALAETPGVTTRIVPDPTGNPLDRLLVVVDAAEAGASARDVAAALAAGSPAVVVRDHEVANGWFQLDPCNLHDGQAAVVAERLRNVFAAARRGQL</sequence>
<evidence type="ECO:0000256" key="3">
    <source>
        <dbReference type="ARBA" id="ARBA00044507"/>
    </source>
</evidence>
<evidence type="ECO:0000256" key="2">
    <source>
        <dbReference type="ARBA" id="ARBA00022898"/>
    </source>
</evidence>
<dbReference type="PANTHER" id="PTHR32328">
    <property type="entry name" value="L-SERYL-TRNA(SEC) SELENIUM TRANSFERASE"/>
    <property type="match status" value="1"/>
</dbReference>
<dbReference type="Gene3D" id="3.40.640.10">
    <property type="entry name" value="Type I PLP-dependent aspartate aminotransferase-like (Major domain)"/>
    <property type="match status" value="1"/>
</dbReference>
<keyword evidence="2" id="KW-0663">Pyridoxal phosphate</keyword>
<keyword evidence="4" id="KW-0808">Transferase</keyword>
<dbReference type="Proteomes" id="UP001595699">
    <property type="component" value="Unassembled WGS sequence"/>
</dbReference>
<dbReference type="PANTHER" id="PTHR32328:SF0">
    <property type="entry name" value="L-SERYL-TRNA(SEC) SELENIUM TRANSFERASE"/>
    <property type="match status" value="1"/>
</dbReference>
<proteinExistence type="inferred from homology"/>
<dbReference type="InterPro" id="IPR015421">
    <property type="entry name" value="PyrdxlP-dep_Trfase_major"/>
</dbReference>
<dbReference type="InterPro" id="IPR018319">
    <property type="entry name" value="SelA-like"/>
</dbReference>
<keyword evidence="4" id="KW-0032">Aminotransferase</keyword>
<comment type="cofactor">
    <cofactor evidence="1">
        <name>pyridoxal 5'-phosphate</name>
        <dbReference type="ChEBI" id="CHEBI:597326"/>
    </cofactor>
</comment>
<dbReference type="InterPro" id="IPR015424">
    <property type="entry name" value="PyrdxlP-dep_Trfase"/>
</dbReference>
<dbReference type="Pfam" id="PF03841">
    <property type="entry name" value="SelA"/>
    <property type="match status" value="1"/>
</dbReference>
<dbReference type="SUPFAM" id="SSF53383">
    <property type="entry name" value="PLP-dependent transferases"/>
    <property type="match status" value="1"/>
</dbReference>
<comment type="caution">
    <text evidence="4">The sequence shown here is derived from an EMBL/GenBank/DDBJ whole genome shotgun (WGS) entry which is preliminary data.</text>
</comment>
<evidence type="ECO:0000313" key="5">
    <source>
        <dbReference type="Proteomes" id="UP001595699"/>
    </source>
</evidence>
<protein>
    <submittedName>
        <fullName evidence="4">Aminotransferase class V-fold PLP-dependent enzyme</fullName>
    </submittedName>
</protein>
<name>A0ABV7YCW9_9ACTN</name>
<reference evidence="5" key="1">
    <citation type="journal article" date="2019" name="Int. J. Syst. Evol. Microbiol.">
        <title>The Global Catalogue of Microorganisms (GCM) 10K type strain sequencing project: providing services to taxonomists for standard genome sequencing and annotation.</title>
        <authorList>
            <consortium name="The Broad Institute Genomics Platform"/>
            <consortium name="The Broad Institute Genome Sequencing Center for Infectious Disease"/>
            <person name="Wu L."/>
            <person name="Ma J."/>
        </authorList>
    </citation>
    <scope>NUCLEOTIDE SEQUENCE [LARGE SCALE GENOMIC DNA]</scope>
    <source>
        <strain evidence="5">CGMCC 4.7241</strain>
    </source>
</reference>
<accession>A0ABV7YCW9</accession>
<comment type="similarity">
    <text evidence="3">Belongs to the SelA family.</text>
</comment>
<dbReference type="RefSeq" id="WP_205118779.1">
    <property type="nucleotide sequence ID" value="NZ_JAFBCM010000001.1"/>
</dbReference>
<gene>
    <name evidence="4" type="ORF">ACFOUW_16715</name>
</gene>
<keyword evidence="5" id="KW-1185">Reference proteome</keyword>
<organism evidence="4 5">
    <name type="scientific">Tenggerimyces flavus</name>
    <dbReference type="NCBI Taxonomy" id="1708749"/>
    <lineage>
        <taxon>Bacteria</taxon>
        <taxon>Bacillati</taxon>
        <taxon>Actinomycetota</taxon>
        <taxon>Actinomycetes</taxon>
        <taxon>Propionibacteriales</taxon>
        <taxon>Nocardioidaceae</taxon>
        <taxon>Tenggerimyces</taxon>
    </lineage>
</organism>
<dbReference type="GO" id="GO:0008483">
    <property type="term" value="F:transaminase activity"/>
    <property type="evidence" value="ECO:0007669"/>
    <property type="project" value="UniProtKB-KW"/>
</dbReference>
<evidence type="ECO:0000313" key="4">
    <source>
        <dbReference type="EMBL" id="MFC3762486.1"/>
    </source>
</evidence>